<dbReference type="InterPro" id="IPR006095">
    <property type="entry name" value="Glu/Leu/Phe/Val/Trp_DH"/>
</dbReference>
<keyword evidence="2 3" id="KW-0560">Oxidoreductase</keyword>
<dbReference type="CDD" id="cd01076">
    <property type="entry name" value="NAD_bind_1_Glu_DH"/>
    <property type="match status" value="1"/>
</dbReference>
<feature type="binding site" evidence="5">
    <location>
        <position position="113"/>
    </location>
    <ligand>
        <name>substrate</name>
    </ligand>
</feature>
<accession>A0A839GL32</accession>
<dbReference type="PANTHER" id="PTHR11606">
    <property type="entry name" value="GLUTAMATE DEHYDROGENASE"/>
    <property type="match status" value="1"/>
</dbReference>
<dbReference type="InterPro" id="IPR033524">
    <property type="entry name" value="Glu/Leu/Phe/Val_DH_AS"/>
</dbReference>
<feature type="binding site" evidence="5">
    <location>
        <position position="209"/>
    </location>
    <ligand>
        <name>NAD(+)</name>
        <dbReference type="ChEBI" id="CHEBI:57540"/>
    </ligand>
</feature>
<evidence type="ECO:0000256" key="1">
    <source>
        <dbReference type="ARBA" id="ARBA00006382"/>
    </source>
</evidence>
<feature type="binding site" evidence="5">
    <location>
        <position position="240"/>
    </location>
    <ligand>
        <name>NAD(+)</name>
        <dbReference type="ChEBI" id="CHEBI:57540"/>
    </ligand>
</feature>
<dbReference type="Gene3D" id="3.40.50.10860">
    <property type="entry name" value="Leucine Dehydrogenase, chain A, domain 1"/>
    <property type="match status" value="1"/>
</dbReference>
<dbReference type="PRINTS" id="PR00082">
    <property type="entry name" value="GLFDHDRGNASE"/>
</dbReference>
<feature type="domain" description="Glutamate/phenylalanine/leucine/valine/L-tryptophan dehydrogenase C-terminal" evidence="8">
    <location>
        <begin position="202"/>
        <end position="433"/>
    </location>
</feature>
<dbReference type="Gene3D" id="3.40.50.720">
    <property type="entry name" value="NAD(P)-binding Rossmann-like Domain"/>
    <property type="match status" value="1"/>
</dbReference>
<dbReference type="FunFam" id="3.40.50.10860:FF:000003">
    <property type="entry name" value="Glutamate dehydrogenase"/>
    <property type="match status" value="1"/>
</dbReference>
<evidence type="ECO:0000256" key="6">
    <source>
        <dbReference type="PIRSR" id="PIRSR000185-3"/>
    </source>
</evidence>
<dbReference type="InterPro" id="IPR006097">
    <property type="entry name" value="Glu/Leu/Phe/Val/Trp_DH_dimer"/>
</dbReference>
<dbReference type="InterPro" id="IPR036291">
    <property type="entry name" value="NAD(P)-bd_dom_sf"/>
</dbReference>
<feature type="site" description="Important for catalysis" evidence="6">
    <location>
        <position position="165"/>
    </location>
</feature>
<comment type="similarity">
    <text evidence="1 3 7">Belongs to the Glu/Leu/Phe/Val dehydrogenases family.</text>
</comment>
<keyword evidence="10" id="KW-1185">Reference proteome</keyword>
<dbReference type="SUPFAM" id="SSF51735">
    <property type="entry name" value="NAD(P)-binding Rossmann-fold domains"/>
    <property type="match status" value="1"/>
</dbReference>
<dbReference type="Pfam" id="PF00208">
    <property type="entry name" value="ELFV_dehydrog"/>
    <property type="match status" value="1"/>
</dbReference>
<dbReference type="PIRSF" id="PIRSF000185">
    <property type="entry name" value="Glu_DH"/>
    <property type="match status" value="1"/>
</dbReference>
<dbReference type="GO" id="GO:0004352">
    <property type="term" value="F:glutamate dehydrogenase (NAD+) activity"/>
    <property type="evidence" value="ECO:0007669"/>
    <property type="project" value="TreeGrafter"/>
</dbReference>
<feature type="binding site" evidence="5">
    <location>
        <position position="369"/>
    </location>
    <ligand>
        <name>substrate</name>
    </ligand>
</feature>
<reference evidence="9 10" key="1">
    <citation type="submission" date="2020-08" db="EMBL/GenBank/DDBJ databases">
        <title>Genomic Encyclopedia of Type Strains, Phase IV (KMG-IV): sequencing the most valuable type-strain genomes for metagenomic binning, comparative biology and taxonomic classification.</title>
        <authorList>
            <person name="Goeker M."/>
        </authorList>
    </citation>
    <scope>NUCLEOTIDE SEQUENCE [LARGE SCALE GENOMIC DNA]</scope>
    <source>
        <strain evidence="9 10">DSM 29854</strain>
    </source>
</reference>
<dbReference type="InterPro" id="IPR033922">
    <property type="entry name" value="NAD_bind_Glu_DH"/>
</dbReference>
<comment type="caution">
    <text evidence="9">The sequence shown here is derived from an EMBL/GenBank/DDBJ whole genome shotgun (WGS) entry which is preliminary data.</text>
</comment>
<dbReference type="EMBL" id="JACJIQ010000013">
    <property type="protein sequence ID" value="MBA9078513.1"/>
    <property type="molecule type" value="Genomic_DNA"/>
</dbReference>
<evidence type="ECO:0000313" key="9">
    <source>
        <dbReference type="EMBL" id="MBA9078513.1"/>
    </source>
</evidence>
<dbReference type="Pfam" id="PF02812">
    <property type="entry name" value="ELFV_dehydrog_N"/>
    <property type="match status" value="1"/>
</dbReference>
<sequence length="435" mass="47150">MAEYKAVLNSKMAYKEPAPIKDKENPFESMMSRFNIAAEVLGLDDETYEVLKSPTRQVIVNLPVTMDDGRVKVFEGFRVVHSNILGPSKGGIRYDKNVFLDEVKALAAWMTWKCAVVDIPYGGAKGGIVCDPSTMSAGEIERLTRAYTVALIDIFGPDQDIPAPDMGTGPREMAWLMDEYSKTKGMTVNSVVTGKPLVLGGSLGRVEATGRGVMVSAMAAMEKLGMDPTQSTAAVQGFGNVGSWAAKLLAERGVKILGVSDVSGAYWNDNGIDIEAAIAYKNAHNGRLEGFTGAEIIDNEQLLVSKVDVLVPAAVEDVITARNADQIQARLIVEGANGPTSANADKIINEKGIMVVPDILANSGGVTVSYFEWVQNRLGYKWSLDMVTERSDRIMTEAFNKVYATSQKYSVPMRIAAYIVAIDKVAQTYKFRGGF</sequence>
<dbReference type="InterPro" id="IPR046346">
    <property type="entry name" value="Aminoacid_DH-like_N_sf"/>
</dbReference>
<dbReference type="Proteomes" id="UP000563094">
    <property type="component" value="Unassembled WGS sequence"/>
</dbReference>
<dbReference type="InterPro" id="IPR006096">
    <property type="entry name" value="Glu/Leu/Phe/Val/Trp_DH_C"/>
</dbReference>
<feature type="binding site" evidence="5">
    <location>
        <position position="89"/>
    </location>
    <ligand>
        <name>substrate</name>
    </ligand>
</feature>
<dbReference type="GO" id="GO:0006538">
    <property type="term" value="P:L-glutamate catabolic process"/>
    <property type="evidence" value="ECO:0007669"/>
    <property type="project" value="TreeGrafter"/>
</dbReference>
<organism evidence="9 10">
    <name type="scientific">Rufibacter quisquiliarum</name>
    <dbReference type="NCBI Taxonomy" id="1549639"/>
    <lineage>
        <taxon>Bacteria</taxon>
        <taxon>Pseudomonadati</taxon>
        <taxon>Bacteroidota</taxon>
        <taxon>Cytophagia</taxon>
        <taxon>Cytophagales</taxon>
        <taxon>Hymenobacteraceae</taxon>
        <taxon>Rufibacter</taxon>
    </lineage>
</organism>
<evidence type="ECO:0000256" key="7">
    <source>
        <dbReference type="RuleBase" id="RU004417"/>
    </source>
</evidence>
<evidence type="ECO:0000256" key="3">
    <source>
        <dbReference type="PIRNR" id="PIRNR000185"/>
    </source>
</evidence>
<dbReference type="PROSITE" id="PS00074">
    <property type="entry name" value="GLFV_DEHYDROGENASE"/>
    <property type="match status" value="1"/>
</dbReference>
<dbReference type="GO" id="GO:0000166">
    <property type="term" value="F:nucleotide binding"/>
    <property type="evidence" value="ECO:0007669"/>
    <property type="project" value="UniProtKB-KW"/>
</dbReference>
<evidence type="ECO:0000256" key="4">
    <source>
        <dbReference type="PIRSR" id="PIRSR000185-1"/>
    </source>
</evidence>
<proteinExistence type="inferred from homology"/>
<dbReference type="PANTHER" id="PTHR11606:SF13">
    <property type="entry name" value="GLUTAMATE DEHYDROGENASE 1, MITOCHONDRIAL"/>
    <property type="match status" value="1"/>
</dbReference>
<feature type="active site" description="Proton donor" evidence="4">
    <location>
        <position position="125"/>
    </location>
</feature>
<dbReference type="SMART" id="SM00839">
    <property type="entry name" value="ELFV_dehydrog"/>
    <property type="match status" value="1"/>
</dbReference>
<evidence type="ECO:0000256" key="5">
    <source>
        <dbReference type="PIRSR" id="PIRSR000185-2"/>
    </source>
</evidence>
<dbReference type="InterPro" id="IPR014362">
    <property type="entry name" value="Glu_DH"/>
</dbReference>
<dbReference type="AlphaFoldDB" id="A0A839GL32"/>
<evidence type="ECO:0000256" key="2">
    <source>
        <dbReference type="ARBA" id="ARBA00023002"/>
    </source>
</evidence>
<name>A0A839GL32_9BACT</name>
<protein>
    <recommendedName>
        <fullName evidence="3">Glutamate dehydrogenase</fullName>
    </recommendedName>
</protein>
<keyword evidence="5" id="KW-0520">NAD</keyword>
<gene>
    <name evidence="9" type="ORF">FHS90_003241</name>
</gene>
<evidence type="ECO:0000259" key="8">
    <source>
        <dbReference type="SMART" id="SM00839"/>
    </source>
</evidence>
<dbReference type="SUPFAM" id="SSF53223">
    <property type="entry name" value="Aminoacid dehydrogenase-like, N-terminal domain"/>
    <property type="match status" value="1"/>
</dbReference>
<keyword evidence="5" id="KW-0547">Nucleotide-binding</keyword>
<evidence type="ECO:0000313" key="10">
    <source>
        <dbReference type="Proteomes" id="UP000563094"/>
    </source>
</evidence>